<dbReference type="Proteomes" id="UP001500707">
    <property type="component" value="Unassembled WGS sequence"/>
</dbReference>
<dbReference type="Pfam" id="PF02522">
    <property type="entry name" value="Antibiotic_NAT"/>
    <property type="match status" value="1"/>
</dbReference>
<keyword evidence="3" id="KW-0012">Acyltransferase</keyword>
<evidence type="ECO:0000256" key="3">
    <source>
        <dbReference type="ARBA" id="ARBA00023315"/>
    </source>
</evidence>
<proteinExistence type="inferred from homology"/>
<keyword evidence="2" id="KW-0808">Transferase</keyword>
<dbReference type="PANTHER" id="PTHR11104:SF0">
    <property type="entry name" value="SPBETA PROPHAGE-DERIVED AMINOGLYCOSIDE N(3')-ACETYLTRANSFERASE-LIKE PROTEIN YOKD"/>
    <property type="match status" value="1"/>
</dbReference>
<evidence type="ECO:0000256" key="1">
    <source>
        <dbReference type="ARBA" id="ARBA00006383"/>
    </source>
</evidence>
<name>A0ABP6UYT2_9ACTN</name>
<sequence>MTAPYTSHKFTIGLRALGLRSGDIVMVHCSLRRVGPTERGAATVVEALRAAVGAKGTIVVPTFTAANSLSSPIYHERTRGMTAQEIDAFQAAMPGFDPDNTPSTGMGAVAEMVRTMPGALRSAHPQTSLAAWGRQAETITRHHPLNCHLGKDSPLQRLYELKARVLLLGVGFESCTAFHLGEYGPPEPPVRVYDCFVAGDRHAGGRPVRERRTFEAVDLNDRDFGQLGEWLERQRTNTGQRVVRRGRVGGGIARLLPMAHSVDLAVEWFKEHRTAGGGSAGDRIPFIGPPG</sequence>
<comment type="caution">
    <text evidence="4">The sequence shown here is derived from an EMBL/GenBank/DDBJ whole genome shotgun (WGS) entry which is preliminary data.</text>
</comment>
<evidence type="ECO:0000313" key="5">
    <source>
        <dbReference type="Proteomes" id="UP001500707"/>
    </source>
</evidence>
<protein>
    <submittedName>
        <fullName evidence="4">AAC(3) family N-acetyltransferase</fullName>
    </submittedName>
</protein>
<dbReference type="SUPFAM" id="SSF110710">
    <property type="entry name" value="TTHA0583/YokD-like"/>
    <property type="match status" value="1"/>
</dbReference>
<reference evidence="5" key="1">
    <citation type="journal article" date="2019" name="Int. J. Syst. Evol. Microbiol.">
        <title>The Global Catalogue of Microorganisms (GCM) 10K type strain sequencing project: providing services to taxonomists for standard genome sequencing and annotation.</title>
        <authorList>
            <consortium name="The Broad Institute Genomics Platform"/>
            <consortium name="The Broad Institute Genome Sequencing Center for Infectious Disease"/>
            <person name="Wu L."/>
            <person name="Ma J."/>
        </authorList>
    </citation>
    <scope>NUCLEOTIDE SEQUENCE [LARGE SCALE GENOMIC DNA]</scope>
    <source>
        <strain evidence="5">JCM 17656</strain>
    </source>
</reference>
<gene>
    <name evidence="4" type="ORF">GCM10022295_01630</name>
</gene>
<keyword evidence="5" id="KW-1185">Reference proteome</keyword>
<dbReference type="InterPro" id="IPR028345">
    <property type="entry name" value="Antibiotic_NAT-like"/>
</dbReference>
<dbReference type="InterPro" id="IPR003679">
    <property type="entry name" value="Amioglycoside_AcTrfase"/>
</dbReference>
<evidence type="ECO:0000256" key="2">
    <source>
        <dbReference type="ARBA" id="ARBA00022679"/>
    </source>
</evidence>
<dbReference type="PANTHER" id="PTHR11104">
    <property type="entry name" value="AMINOGLYCOSIDE N3-ACETYLTRANSFERASE"/>
    <property type="match status" value="1"/>
</dbReference>
<evidence type="ECO:0000313" key="4">
    <source>
        <dbReference type="EMBL" id="GAA3523732.1"/>
    </source>
</evidence>
<accession>A0ABP6UYT2</accession>
<comment type="similarity">
    <text evidence="1">Belongs to the antibiotic N-acetyltransferase family.</text>
</comment>
<dbReference type="EMBL" id="BAABCE010000001">
    <property type="protein sequence ID" value="GAA3523732.1"/>
    <property type="molecule type" value="Genomic_DNA"/>
</dbReference>
<organism evidence="4 5">
    <name type="scientific">Streptomyces osmaniensis</name>
    <dbReference type="NCBI Taxonomy" id="593134"/>
    <lineage>
        <taxon>Bacteria</taxon>
        <taxon>Bacillati</taxon>
        <taxon>Actinomycetota</taxon>
        <taxon>Actinomycetes</taxon>
        <taxon>Kitasatosporales</taxon>
        <taxon>Streptomycetaceae</taxon>
        <taxon>Streptomyces</taxon>
    </lineage>
</organism>